<dbReference type="Pfam" id="PF01712">
    <property type="entry name" value="dNK"/>
    <property type="match status" value="1"/>
</dbReference>
<dbReference type="Proteomes" id="UP001308776">
    <property type="component" value="Unassembled WGS sequence"/>
</dbReference>
<comment type="caution">
    <text evidence="2">The sequence shown here is derived from an EMBL/GenBank/DDBJ whole genome shotgun (WGS) entry which is preliminary data.</text>
</comment>
<reference evidence="2 3" key="1">
    <citation type="submission" date="2022-11" db="EMBL/GenBank/DDBJ databases">
        <title>Comparative genomics analysis of Acidithiobacillus ferriphilus.</title>
        <authorList>
            <person name="Ma L."/>
        </authorList>
    </citation>
    <scope>NUCLEOTIDE SEQUENCE [LARGE SCALE GENOMIC DNA]</scope>
    <source>
        <strain evidence="2 3">DY15</strain>
    </source>
</reference>
<evidence type="ECO:0000259" key="1">
    <source>
        <dbReference type="Pfam" id="PF01712"/>
    </source>
</evidence>
<name>A0ABU6FKI1_9PROT</name>
<feature type="domain" description="Deoxynucleoside kinase" evidence="1">
    <location>
        <begin position="15"/>
        <end position="200"/>
    </location>
</feature>
<dbReference type="Gene3D" id="3.40.50.300">
    <property type="entry name" value="P-loop containing nucleotide triphosphate hydrolases"/>
    <property type="match status" value="1"/>
</dbReference>
<sequence>MQRSFCPSMTNPRIISIEGPMGAGKTSLARQLGHALGGRLILETPAQNPFLCRFYQGPGAALATELQFLMQRRTQWQHLGNQHWVISDHSARKDEIFTPFTLDTEELRLFHALRVALDYHPAPADLMIFLEAPLPILLERIRARGDAYEQALTADYLARVQTAYHAWQADYSWPCLNIDSAQVDFVHNPRHTEQLIDTVRYRLKEAEERDA</sequence>
<organism evidence="2 3">
    <name type="scientific">Acidithiobacillus ferriphilus</name>
    <dbReference type="NCBI Taxonomy" id="1689834"/>
    <lineage>
        <taxon>Bacteria</taxon>
        <taxon>Pseudomonadati</taxon>
        <taxon>Pseudomonadota</taxon>
        <taxon>Acidithiobacillia</taxon>
        <taxon>Acidithiobacillales</taxon>
        <taxon>Acidithiobacillaceae</taxon>
        <taxon>Acidithiobacillus</taxon>
    </lineage>
</organism>
<dbReference type="GO" id="GO:0016301">
    <property type="term" value="F:kinase activity"/>
    <property type="evidence" value="ECO:0007669"/>
    <property type="project" value="UniProtKB-KW"/>
</dbReference>
<dbReference type="InterPro" id="IPR031314">
    <property type="entry name" value="DNK_dom"/>
</dbReference>
<dbReference type="PANTHER" id="PTHR10513:SF35">
    <property type="entry name" value="DEOXYADENOSINE KINASE"/>
    <property type="match status" value="1"/>
</dbReference>
<protein>
    <submittedName>
        <fullName evidence="2">Deoxynucleoside kinase</fullName>
    </submittedName>
</protein>
<accession>A0ABU6FKI1</accession>
<keyword evidence="2" id="KW-0418">Kinase</keyword>
<proteinExistence type="predicted"/>
<dbReference type="SUPFAM" id="SSF52540">
    <property type="entry name" value="P-loop containing nucleoside triphosphate hydrolases"/>
    <property type="match status" value="1"/>
</dbReference>
<evidence type="ECO:0000313" key="2">
    <source>
        <dbReference type="EMBL" id="MEB8512553.1"/>
    </source>
</evidence>
<evidence type="ECO:0000313" key="3">
    <source>
        <dbReference type="Proteomes" id="UP001308776"/>
    </source>
</evidence>
<dbReference type="InterPro" id="IPR027417">
    <property type="entry name" value="P-loop_NTPase"/>
</dbReference>
<dbReference type="PIRSF" id="PIRSF000705">
    <property type="entry name" value="DNK"/>
    <property type="match status" value="1"/>
</dbReference>
<keyword evidence="3" id="KW-1185">Reference proteome</keyword>
<dbReference type="InterPro" id="IPR002624">
    <property type="entry name" value="DCK/DGK"/>
</dbReference>
<dbReference type="EMBL" id="JAQGFR010000015">
    <property type="protein sequence ID" value="MEB8512553.1"/>
    <property type="molecule type" value="Genomic_DNA"/>
</dbReference>
<keyword evidence="2" id="KW-0808">Transferase</keyword>
<dbReference type="PANTHER" id="PTHR10513">
    <property type="entry name" value="DEOXYNUCLEOSIDE KINASE"/>
    <property type="match status" value="1"/>
</dbReference>
<dbReference type="RefSeq" id="WP_229066012.1">
    <property type="nucleotide sequence ID" value="NZ_CP080536.1"/>
</dbReference>
<gene>
    <name evidence="2" type="ORF">OW717_00675</name>
</gene>
<dbReference type="InterPro" id="IPR050566">
    <property type="entry name" value="Deoxyribonucleoside_kinase"/>
</dbReference>